<accession>A0A8J2WHP3</accession>
<dbReference type="EMBL" id="CAKKLH010000068">
    <property type="protein sequence ID" value="CAH0101974.1"/>
    <property type="molecule type" value="Genomic_DNA"/>
</dbReference>
<evidence type="ECO:0000313" key="16">
    <source>
        <dbReference type="Proteomes" id="UP000789390"/>
    </source>
</evidence>
<dbReference type="Pfam" id="PF00001">
    <property type="entry name" value="7tm_1"/>
    <property type="match status" value="1"/>
</dbReference>
<dbReference type="InterPro" id="IPR000276">
    <property type="entry name" value="GPCR_Rhodpsn"/>
</dbReference>
<dbReference type="SMART" id="SM01381">
    <property type="entry name" value="7TM_GPCR_Srsx"/>
    <property type="match status" value="1"/>
</dbReference>
<gene>
    <name evidence="15" type="ORF">DGAL_LOCUS4347</name>
</gene>
<evidence type="ECO:0000256" key="6">
    <source>
        <dbReference type="ARBA" id="ARBA00023040"/>
    </source>
</evidence>
<keyword evidence="3" id="KW-1003">Cell membrane</keyword>
<dbReference type="PROSITE" id="PS50262">
    <property type="entry name" value="G_PROTEIN_RECEP_F1_2"/>
    <property type="match status" value="1"/>
</dbReference>
<feature type="transmembrane region" description="Helical" evidence="13">
    <location>
        <begin position="112"/>
        <end position="132"/>
    </location>
</feature>
<feature type="domain" description="G-protein coupled receptors family 1 profile" evidence="14">
    <location>
        <begin position="91"/>
        <end position="348"/>
    </location>
</feature>
<evidence type="ECO:0000256" key="5">
    <source>
        <dbReference type="ARBA" id="ARBA00022989"/>
    </source>
</evidence>
<evidence type="ECO:0000256" key="13">
    <source>
        <dbReference type="SAM" id="Phobius"/>
    </source>
</evidence>
<comment type="similarity">
    <text evidence="2 12">Belongs to the G-protein coupled receptor 1 family.</text>
</comment>
<dbReference type="PANTHER" id="PTHR45695:SF23">
    <property type="entry name" value="GALANIN-LIKE G-PROTEIN COUPLED RECEPTOR NPR-9"/>
    <property type="match status" value="1"/>
</dbReference>
<proteinExistence type="inferred from homology"/>
<dbReference type="CDD" id="cd15096">
    <property type="entry name" value="7tmA_AstA_R_insect"/>
    <property type="match status" value="1"/>
</dbReference>
<comment type="subcellular location">
    <subcellularLocation>
        <location evidence="1">Cell membrane</location>
        <topology evidence="1">Multi-pass membrane protein</topology>
    </subcellularLocation>
</comment>
<dbReference type="PANTHER" id="PTHR45695">
    <property type="entry name" value="LEUCOKININ RECEPTOR-RELATED"/>
    <property type="match status" value="1"/>
</dbReference>
<evidence type="ECO:0000256" key="2">
    <source>
        <dbReference type="ARBA" id="ARBA00010663"/>
    </source>
</evidence>
<dbReference type="InterPro" id="IPR017452">
    <property type="entry name" value="GPCR_Rhodpsn_7TM"/>
</dbReference>
<keyword evidence="7 13" id="KW-0472">Membrane</keyword>
<comment type="caution">
    <text evidence="15">The sequence shown here is derived from an EMBL/GenBank/DDBJ whole genome shotgun (WGS) entry which is preliminary data.</text>
</comment>
<sequence>MVGMAENDTYGNEIQSVDFHHLQMSMESVVYTLCHNYSRCSTAPSLANKSSQMKEFSLDLDTSTREFTMQNIISIVVPIIFGIIAVVGFFGNALVVVVVIANSQMRSTTNLLIINLALADLLFIVFCVPFTASDYALPFWPYGDVWCKVVQYLVIVTAYASVYTLVLMSLDRYLAVVHPFSSKTIRTKTNTYWAITITWVVICMACIPLLMAHGQVMYVFSGEEYSVCQFLQEEGWSLSVFQITFFATSYVIPLLLICGLYMGMLTRLWRKDAPVGRISAEIQRGKKLRVTRMVCTVVGSFAVCWFPIQLFLVLKSLALFEMTTFTVMIQITSHILAYMNSCVNPFLYAFISDNFLKAFRKVVYCPK</sequence>
<evidence type="ECO:0000256" key="7">
    <source>
        <dbReference type="ARBA" id="ARBA00023136"/>
    </source>
</evidence>
<feature type="transmembrane region" description="Helical" evidence="13">
    <location>
        <begin position="290"/>
        <end position="308"/>
    </location>
</feature>
<feature type="transmembrane region" description="Helical" evidence="13">
    <location>
        <begin position="191"/>
        <end position="211"/>
    </location>
</feature>
<dbReference type="FunFam" id="1.20.1070.10:FF:000255">
    <property type="entry name" value="Allatostatin A receptor"/>
    <property type="match status" value="1"/>
</dbReference>
<dbReference type="GO" id="GO:0005886">
    <property type="term" value="C:plasma membrane"/>
    <property type="evidence" value="ECO:0007669"/>
    <property type="project" value="UniProtKB-SubCell"/>
</dbReference>
<keyword evidence="11 12" id="KW-0807">Transducer</keyword>
<keyword evidence="6 12" id="KW-0297">G-protein coupled receptor</keyword>
<dbReference type="Proteomes" id="UP000789390">
    <property type="component" value="Unassembled WGS sequence"/>
</dbReference>
<evidence type="ECO:0000256" key="9">
    <source>
        <dbReference type="ARBA" id="ARBA00023170"/>
    </source>
</evidence>
<dbReference type="PRINTS" id="PR00663">
    <property type="entry name" value="GALANINR"/>
</dbReference>
<feature type="transmembrane region" description="Helical" evidence="13">
    <location>
        <begin position="152"/>
        <end position="170"/>
    </location>
</feature>
<feature type="transmembrane region" description="Helical" evidence="13">
    <location>
        <begin position="243"/>
        <end position="269"/>
    </location>
</feature>
<dbReference type="PRINTS" id="PR00237">
    <property type="entry name" value="GPCRRHODOPSN"/>
</dbReference>
<keyword evidence="9 12" id="KW-0675">Receptor</keyword>
<keyword evidence="10" id="KW-0325">Glycoprotein</keyword>
<evidence type="ECO:0000256" key="4">
    <source>
        <dbReference type="ARBA" id="ARBA00022692"/>
    </source>
</evidence>
<name>A0A8J2WHP3_9CRUS</name>
<evidence type="ECO:0000256" key="1">
    <source>
        <dbReference type="ARBA" id="ARBA00004651"/>
    </source>
</evidence>
<dbReference type="Gene3D" id="1.20.1070.10">
    <property type="entry name" value="Rhodopsin 7-helix transmembrane proteins"/>
    <property type="match status" value="1"/>
</dbReference>
<evidence type="ECO:0000256" key="10">
    <source>
        <dbReference type="ARBA" id="ARBA00023180"/>
    </source>
</evidence>
<protein>
    <recommendedName>
        <fullName evidence="14">G-protein coupled receptors family 1 profile domain-containing protein</fullName>
    </recommendedName>
</protein>
<evidence type="ECO:0000256" key="12">
    <source>
        <dbReference type="RuleBase" id="RU000688"/>
    </source>
</evidence>
<evidence type="ECO:0000256" key="8">
    <source>
        <dbReference type="ARBA" id="ARBA00023157"/>
    </source>
</evidence>
<dbReference type="OrthoDB" id="2132067at2759"/>
<keyword evidence="16" id="KW-1185">Reference proteome</keyword>
<dbReference type="SUPFAM" id="SSF81321">
    <property type="entry name" value="Family A G protein-coupled receptor-like"/>
    <property type="match status" value="1"/>
</dbReference>
<reference evidence="15" key="1">
    <citation type="submission" date="2021-11" db="EMBL/GenBank/DDBJ databases">
        <authorList>
            <person name="Schell T."/>
        </authorList>
    </citation>
    <scope>NUCLEOTIDE SEQUENCE</scope>
    <source>
        <strain evidence="15">M5</strain>
    </source>
</reference>
<dbReference type="InterPro" id="IPR000405">
    <property type="entry name" value="Galanin_rcpt"/>
</dbReference>
<evidence type="ECO:0000256" key="3">
    <source>
        <dbReference type="ARBA" id="ARBA00022475"/>
    </source>
</evidence>
<feature type="transmembrane region" description="Helical" evidence="13">
    <location>
        <begin position="328"/>
        <end position="351"/>
    </location>
</feature>
<evidence type="ECO:0000256" key="11">
    <source>
        <dbReference type="ARBA" id="ARBA00023224"/>
    </source>
</evidence>
<keyword evidence="5 13" id="KW-1133">Transmembrane helix</keyword>
<dbReference type="AlphaFoldDB" id="A0A8J2WHP3"/>
<keyword evidence="4 12" id="KW-0812">Transmembrane</keyword>
<dbReference type="GO" id="GO:0004930">
    <property type="term" value="F:G protein-coupled receptor activity"/>
    <property type="evidence" value="ECO:0007669"/>
    <property type="project" value="UniProtKB-KW"/>
</dbReference>
<organism evidence="15 16">
    <name type="scientific">Daphnia galeata</name>
    <dbReference type="NCBI Taxonomy" id="27404"/>
    <lineage>
        <taxon>Eukaryota</taxon>
        <taxon>Metazoa</taxon>
        <taxon>Ecdysozoa</taxon>
        <taxon>Arthropoda</taxon>
        <taxon>Crustacea</taxon>
        <taxon>Branchiopoda</taxon>
        <taxon>Diplostraca</taxon>
        <taxon>Cladocera</taxon>
        <taxon>Anomopoda</taxon>
        <taxon>Daphniidae</taxon>
        <taxon>Daphnia</taxon>
    </lineage>
</organism>
<evidence type="ECO:0000259" key="14">
    <source>
        <dbReference type="PROSITE" id="PS50262"/>
    </source>
</evidence>
<feature type="transmembrane region" description="Helical" evidence="13">
    <location>
        <begin position="72"/>
        <end position="100"/>
    </location>
</feature>
<keyword evidence="8" id="KW-1015">Disulfide bond</keyword>
<evidence type="ECO:0000313" key="15">
    <source>
        <dbReference type="EMBL" id="CAH0101974.1"/>
    </source>
</evidence>
<dbReference type="PROSITE" id="PS00237">
    <property type="entry name" value="G_PROTEIN_RECEP_F1_1"/>
    <property type="match status" value="1"/>
</dbReference>